<keyword evidence="3" id="KW-0328">Glycosyltransferase</keyword>
<protein>
    <submittedName>
        <fullName evidence="3">GDP-mannose-dependent alpha-(1-6)-phosphatidylinositol monomannoside mannosyltransferase</fullName>
        <ecNumber evidence="3">2.4.1.57</ecNumber>
    </submittedName>
</protein>
<dbReference type="Proteomes" id="UP000095787">
    <property type="component" value="Unassembled WGS sequence"/>
</dbReference>
<accession>A0A174AIK9</accession>
<feature type="domain" description="Glycosyltransferase subfamily 4-like N-terminal" evidence="2">
    <location>
        <begin position="20"/>
        <end position="169"/>
    </location>
</feature>
<dbReference type="CDD" id="cd03808">
    <property type="entry name" value="GT4_CapM-like"/>
    <property type="match status" value="1"/>
</dbReference>
<keyword evidence="3" id="KW-0808">Transferase</keyword>
<sequence length="375" mass="43011">MKVLLTATVQSHICQFHKPLVEVLHKHGCEVHVAARDNLAEKNGLKLDFVEKVYDVPFARSPKSKDNIQAYKELKNIINKENYDVIHCNTPMGGIVTRLAAKQVRKQGTKVYYTAHGFHFYKGAPKRNWIVFYPIEKYFSKITDKLITITKEDYQLASRKFHCKVERIHGVGVDEKRYHSVLQEEQMEIRKQFGFTDGQKIILCVGELLPNKNQQMIIHSMKKIVKKYSDAQLLLAGNGSEKENLENLIKSLRLTENIKMLGYVTNLQEYQKIVDISVSCSRREGLPLNIVEAMLAGTPVVASINRGHRELIQPGENGFLVKVDDCEMMAAKILELLNDECLYKKIQENANAYAQAYTFKNVKKELTKVYGFKDE</sequence>
<evidence type="ECO:0000313" key="3">
    <source>
        <dbReference type="EMBL" id="CUN88521.1"/>
    </source>
</evidence>
<dbReference type="EMBL" id="CYZO01000011">
    <property type="protein sequence ID" value="CUN88521.1"/>
    <property type="molecule type" value="Genomic_DNA"/>
</dbReference>
<dbReference type="Pfam" id="PF13439">
    <property type="entry name" value="Glyco_transf_4"/>
    <property type="match status" value="1"/>
</dbReference>
<proteinExistence type="predicted"/>
<dbReference type="Pfam" id="PF00534">
    <property type="entry name" value="Glycos_transf_1"/>
    <property type="match status" value="1"/>
</dbReference>
<reference evidence="3 4" key="1">
    <citation type="submission" date="2015-09" db="EMBL/GenBank/DDBJ databases">
        <authorList>
            <consortium name="Pathogen Informatics"/>
        </authorList>
    </citation>
    <scope>NUCLEOTIDE SEQUENCE [LARGE SCALE GENOMIC DNA]</scope>
    <source>
        <strain evidence="3 4">2789STDY5834841</strain>
    </source>
</reference>
<name>A0A174AIK9_9FIRM</name>
<feature type="domain" description="Glycosyl transferase family 1" evidence="1">
    <location>
        <begin position="187"/>
        <end position="351"/>
    </location>
</feature>
<evidence type="ECO:0000313" key="4">
    <source>
        <dbReference type="Proteomes" id="UP000095787"/>
    </source>
</evidence>
<dbReference type="AlphaFoldDB" id="A0A174AIK9"/>
<dbReference type="SUPFAM" id="SSF53756">
    <property type="entry name" value="UDP-Glycosyltransferase/glycogen phosphorylase"/>
    <property type="match status" value="1"/>
</dbReference>
<dbReference type="InterPro" id="IPR001296">
    <property type="entry name" value="Glyco_trans_1"/>
</dbReference>
<dbReference type="EC" id="2.4.1.57" evidence="3"/>
<gene>
    <name evidence="3" type="primary">pimB</name>
    <name evidence="3" type="ORF">ERS852456_01054</name>
</gene>
<dbReference type="GO" id="GO:0016757">
    <property type="term" value="F:glycosyltransferase activity"/>
    <property type="evidence" value="ECO:0007669"/>
    <property type="project" value="UniProtKB-KW"/>
</dbReference>
<organism evidence="3 4">
    <name type="scientific">[Ruminococcus] torques</name>
    <dbReference type="NCBI Taxonomy" id="33039"/>
    <lineage>
        <taxon>Bacteria</taxon>
        <taxon>Bacillati</taxon>
        <taxon>Bacillota</taxon>
        <taxon>Clostridia</taxon>
        <taxon>Lachnospirales</taxon>
        <taxon>Lachnospiraceae</taxon>
        <taxon>Mediterraneibacter</taxon>
    </lineage>
</organism>
<dbReference type="RefSeq" id="WP_055158772.1">
    <property type="nucleotide sequence ID" value="NZ_CYZO01000011.1"/>
</dbReference>
<dbReference type="Gene3D" id="3.40.50.2000">
    <property type="entry name" value="Glycogen Phosphorylase B"/>
    <property type="match status" value="2"/>
</dbReference>
<dbReference type="InterPro" id="IPR028098">
    <property type="entry name" value="Glyco_trans_4-like_N"/>
</dbReference>
<evidence type="ECO:0000259" key="1">
    <source>
        <dbReference type="Pfam" id="PF00534"/>
    </source>
</evidence>
<dbReference type="PANTHER" id="PTHR12526">
    <property type="entry name" value="GLYCOSYLTRANSFERASE"/>
    <property type="match status" value="1"/>
</dbReference>
<dbReference type="PANTHER" id="PTHR12526:SF630">
    <property type="entry name" value="GLYCOSYLTRANSFERASE"/>
    <property type="match status" value="1"/>
</dbReference>
<evidence type="ECO:0000259" key="2">
    <source>
        <dbReference type="Pfam" id="PF13439"/>
    </source>
</evidence>